<protein>
    <recommendedName>
        <fullName evidence="3">DUF3467 domain-containing protein</fullName>
    </recommendedName>
</protein>
<accession>A0A143PPH7</accession>
<sequence>MSQPPESRQINFTIVPADTPDVPRVYANFCAVANTPFDFTLTFCEVQPLSPQDVQAAERDHAVPAPVKAKIVVPVPFIPTMIAALQEHMRAFTESQKQGAPGWSGEPVH</sequence>
<dbReference type="AlphaFoldDB" id="A0A143PPH7"/>
<evidence type="ECO:0008006" key="3">
    <source>
        <dbReference type="Google" id="ProtNLM"/>
    </source>
</evidence>
<dbReference type="InterPro" id="IPR021857">
    <property type="entry name" value="DUF3467"/>
</dbReference>
<dbReference type="Proteomes" id="UP000076079">
    <property type="component" value="Chromosome"/>
</dbReference>
<dbReference type="EMBL" id="CP015136">
    <property type="protein sequence ID" value="AMY10475.1"/>
    <property type="molecule type" value="Genomic_DNA"/>
</dbReference>
<gene>
    <name evidence="1" type="ORF">LuPra_03708</name>
</gene>
<dbReference type="STRING" id="1855912.LuPra_03708"/>
<name>A0A143PPH7_LUTPR</name>
<dbReference type="Pfam" id="PF11950">
    <property type="entry name" value="DUF3467"/>
    <property type="match status" value="1"/>
</dbReference>
<evidence type="ECO:0000313" key="1">
    <source>
        <dbReference type="EMBL" id="AMY10475.1"/>
    </source>
</evidence>
<evidence type="ECO:0000313" key="2">
    <source>
        <dbReference type="Proteomes" id="UP000076079"/>
    </source>
</evidence>
<organism evidence="1 2">
    <name type="scientific">Luteitalea pratensis</name>
    <dbReference type="NCBI Taxonomy" id="1855912"/>
    <lineage>
        <taxon>Bacteria</taxon>
        <taxon>Pseudomonadati</taxon>
        <taxon>Acidobacteriota</taxon>
        <taxon>Vicinamibacteria</taxon>
        <taxon>Vicinamibacterales</taxon>
        <taxon>Vicinamibacteraceae</taxon>
        <taxon>Luteitalea</taxon>
    </lineage>
</organism>
<keyword evidence="2" id="KW-1185">Reference proteome</keyword>
<reference evidence="1 2" key="1">
    <citation type="journal article" date="2016" name="Genome Announc.">
        <title>First Complete Genome Sequence of a Subdivision 6 Acidobacterium Strain.</title>
        <authorList>
            <person name="Huang S."/>
            <person name="Vieira S."/>
            <person name="Bunk B."/>
            <person name="Riedel T."/>
            <person name="Sproer C."/>
            <person name="Overmann J."/>
        </authorList>
    </citation>
    <scope>NUCLEOTIDE SEQUENCE [LARGE SCALE GENOMIC DNA]</scope>
    <source>
        <strain evidence="2">DSM 100886 HEG_-6_39</strain>
    </source>
</reference>
<dbReference type="RefSeq" id="WP_110172113.1">
    <property type="nucleotide sequence ID" value="NZ_CP015136.1"/>
</dbReference>
<proteinExistence type="predicted"/>
<reference evidence="2" key="2">
    <citation type="submission" date="2016-04" db="EMBL/GenBank/DDBJ databases">
        <title>First Complete Genome Sequence of a Subdivision 6 Acidobacterium.</title>
        <authorList>
            <person name="Huang S."/>
            <person name="Vieira S."/>
            <person name="Bunk B."/>
            <person name="Riedel T."/>
            <person name="Sproeer C."/>
            <person name="Overmann J."/>
        </authorList>
    </citation>
    <scope>NUCLEOTIDE SEQUENCE [LARGE SCALE GENOMIC DNA]</scope>
    <source>
        <strain evidence="2">DSM 100886 HEG_-6_39</strain>
    </source>
</reference>
<dbReference type="KEGG" id="abac:LuPra_03708"/>